<keyword evidence="2" id="KW-0472">Membrane</keyword>
<keyword evidence="2" id="KW-0812">Transmembrane</keyword>
<evidence type="ECO:0000313" key="4">
    <source>
        <dbReference type="Proteomes" id="UP000054565"/>
    </source>
</evidence>
<dbReference type="AlphaFoldDB" id="A0A0J6YD02"/>
<sequence>MGTSGLVGPSLIFFASCFVLRRGNQTSRRGKERRRSNYTLQVLNEEGNRWHQSIAQPWEGATQPVWRHPVEPQLIRRRLRPGRRRCDSTPDPIDAELGRRRPIQRNFRGTS</sequence>
<organism evidence="3 4">
    <name type="scientific">Coccidioides immitis RMSCC 2394</name>
    <dbReference type="NCBI Taxonomy" id="404692"/>
    <lineage>
        <taxon>Eukaryota</taxon>
        <taxon>Fungi</taxon>
        <taxon>Dikarya</taxon>
        <taxon>Ascomycota</taxon>
        <taxon>Pezizomycotina</taxon>
        <taxon>Eurotiomycetes</taxon>
        <taxon>Eurotiomycetidae</taxon>
        <taxon>Onygenales</taxon>
        <taxon>Onygenaceae</taxon>
        <taxon>Coccidioides</taxon>
    </lineage>
</organism>
<dbReference type="EMBL" id="DS028095">
    <property type="protein sequence ID" value="KMP04768.1"/>
    <property type="molecule type" value="Genomic_DNA"/>
</dbReference>
<evidence type="ECO:0000313" key="3">
    <source>
        <dbReference type="EMBL" id="KMP04768.1"/>
    </source>
</evidence>
<proteinExistence type="predicted"/>
<evidence type="ECO:0000256" key="1">
    <source>
        <dbReference type="SAM" id="MobiDB-lite"/>
    </source>
</evidence>
<accession>A0A0J6YD02</accession>
<feature type="region of interest" description="Disordered" evidence="1">
    <location>
        <begin position="78"/>
        <end position="111"/>
    </location>
</feature>
<feature type="transmembrane region" description="Helical" evidence="2">
    <location>
        <begin position="6"/>
        <end position="24"/>
    </location>
</feature>
<keyword evidence="2" id="KW-1133">Transmembrane helix</keyword>
<protein>
    <submittedName>
        <fullName evidence="3">Uncharacterized protein</fullName>
    </submittedName>
</protein>
<name>A0A0J6YD02_COCIT</name>
<reference evidence="4" key="1">
    <citation type="journal article" date="2010" name="Genome Res.">
        <title>Population genomic sequencing of Coccidioides fungi reveals recent hybridization and transposon control.</title>
        <authorList>
            <person name="Neafsey D.E."/>
            <person name="Barker B.M."/>
            <person name="Sharpton T.J."/>
            <person name="Stajich J.E."/>
            <person name="Park D.J."/>
            <person name="Whiston E."/>
            <person name="Hung C.-Y."/>
            <person name="McMahan C."/>
            <person name="White J."/>
            <person name="Sykes S."/>
            <person name="Heiman D."/>
            <person name="Young S."/>
            <person name="Zeng Q."/>
            <person name="Abouelleil A."/>
            <person name="Aftuck L."/>
            <person name="Bessette D."/>
            <person name="Brown A."/>
            <person name="FitzGerald M."/>
            <person name="Lui A."/>
            <person name="Macdonald J.P."/>
            <person name="Priest M."/>
            <person name="Orbach M.J."/>
            <person name="Galgiani J.N."/>
            <person name="Kirkland T.N."/>
            <person name="Cole G.T."/>
            <person name="Birren B.W."/>
            <person name="Henn M.R."/>
            <person name="Taylor J.W."/>
            <person name="Rounsley S.D."/>
        </authorList>
    </citation>
    <scope>NUCLEOTIDE SEQUENCE [LARGE SCALE GENOMIC DNA]</scope>
    <source>
        <strain evidence="4">RMSCC 2394</strain>
    </source>
</reference>
<evidence type="ECO:0000256" key="2">
    <source>
        <dbReference type="SAM" id="Phobius"/>
    </source>
</evidence>
<gene>
    <name evidence="3" type="ORF">CIRG_04449</name>
</gene>
<dbReference type="Proteomes" id="UP000054565">
    <property type="component" value="Unassembled WGS sequence"/>
</dbReference>